<dbReference type="EMBL" id="VNIM01000013">
    <property type="protein sequence ID" value="TVV76161.1"/>
    <property type="molecule type" value="Genomic_DNA"/>
</dbReference>
<sequence>MAPMRAGVRADGVTIAAVDPVRDGGAVEAWVRARADATPFHLPAWSAAVARGCGQPAHYLVARSGGAIAGVLPLSAIHSPLFGRALVSSGFAVGGGILAGDDGVAAALAEAAWALAGRLSTPSLELRGGWLPEGDGWHISRESYAGFTRPLAADDDAELLAIPRKQRAEVRRALGFPLTVEIGRGERDRAAHYAVYAASVRNLGTPVFPRALFEAMLDALGDEADILTIRHEGRPVASVLSLYFGGCVMPYWGGGTTEARTWRANDLMYFALMRHARARGCTTFDFGRSKPGTGAFAFKRNWGFVPAPLAYATRTADGVAPRVVNPLDPKYSLQVAAWRRLPLWLANRLGPMIARGLG</sequence>
<comment type="caution">
    <text evidence="2">The sequence shown here is derived from an EMBL/GenBank/DDBJ whole genome shotgun (WGS) entry which is preliminary data.</text>
</comment>
<dbReference type="NCBIfam" id="TIGR03019">
    <property type="entry name" value="pepcterm_femAB"/>
    <property type="match status" value="1"/>
</dbReference>
<proteinExistence type="predicted"/>
<dbReference type="InterPro" id="IPR016181">
    <property type="entry name" value="Acyl_CoA_acyltransferase"/>
</dbReference>
<dbReference type="InterPro" id="IPR038740">
    <property type="entry name" value="BioF2-like_GNAT_dom"/>
</dbReference>
<reference evidence="2 3" key="1">
    <citation type="submission" date="2019-07" db="EMBL/GenBank/DDBJ databases">
        <title>Sphingomonas solaris sp. nov., isolated from a solar panel from Boston, Massachusetts.</title>
        <authorList>
            <person name="Tanner K."/>
            <person name="Pascual J."/>
            <person name="Mancuso C."/>
            <person name="Pereto J."/>
            <person name="Khalil A."/>
            <person name="Vilanova C."/>
        </authorList>
    </citation>
    <scope>NUCLEOTIDE SEQUENCE [LARGE SCALE GENOMIC DNA]</scope>
    <source>
        <strain evidence="2 3">R4DWN</strain>
    </source>
</reference>
<dbReference type="AlphaFoldDB" id="A0A558R9V3"/>
<dbReference type="RefSeq" id="WP_145148884.1">
    <property type="nucleotide sequence ID" value="NZ_VNIM01000013.1"/>
</dbReference>
<evidence type="ECO:0000259" key="1">
    <source>
        <dbReference type="Pfam" id="PF13480"/>
    </source>
</evidence>
<accession>A0A558R9V3</accession>
<organism evidence="2 3">
    <name type="scientific">Alterirhizorhabdus solaris</name>
    <dbReference type="NCBI Taxonomy" id="2529389"/>
    <lineage>
        <taxon>Bacteria</taxon>
        <taxon>Pseudomonadati</taxon>
        <taxon>Pseudomonadota</taxon>
        <taxon>Alphaproteobacteria</taxon>
        <taxon>Sphingomonadales</taxon>
        <taxon>Rhizorhabdaceae</taxon>
        <taxon>Alterirhizorhabdus</taxon>
    </lineage>
</organism>
<dbReference type="PANTHER" id="PTHR36174">
    <property type="entry name" value="LIPID II:GLYCINE GLYCYLTRANSFERASE"/>
    <property type="match status" value="1"/>
</dbReference>
<dbReference type="SUPFAM" id="SSF55729">
    <property type="entry name" value="Acyl-CoA N-acyltransferases (Nat)"/>
    <property type="match status" value="1"/>
</dbReference>
<gene>
    <name evidence="2" type="ORF">FOY91_05135</name>
</gene>
<protein>
    <submittedName>
        <fullName evidence="2">FemAB family PEP-CTERM system-associated protein</fullName>
    </submittedName>
</protein>
<name>A0A558R9V3_9SPHN</name>
<dbReference type="InterPro" id="IPR050644">
    <property type="entry name" value="PG_Glycine_Bridge_Synth"/>
</dbReference>
<dbReference type="Pfam" id="PF13480">
    <property type="entry name" value="Acetyltransf_6"/>
    <property type="match status" value="1"/>
</dbReference>
<dbReference type="InterPro" id="IPR017469">
    <property type="entry name" value="PEP-CTERM_FemAB-rel"/>
</dbReference>
<keyword evidence="3" id="KW-1185">Reference proteome</keyword>
<dbReference type="Gene3D" id="3.40.630.30">
    <property type="match status" value="1"/>
</dbReference>
<dbReference type="OrthoDB" id="9773932at2"/>
<dbReference type="PANTHER" id="PTHR36174:SF1">
    <property type="entry name" value="LIPID II:GLYCINE GLYCYLTRANSFERASE"/>
    <property type="match status" value="1"/>
</dbReference>
<evidence type="ECO:0000313" key="2">
    <source>
        <dbReference type="EMBL" id="TVV76161.1"/>
    </source>
</evidence>
<evidence type="ECO:0000313" key="3">
    <source>
        <dbReference type="Proteomes" id="UP000318681"/>
    </source>
</evidence>
<feature type="domain" description="BioF2-like acetyltransferase" evidence="1">
    <location>
        <begin position="165"/>
        <end position="300"/>
    </location>
</feature>
<dbReference type="Proteomes" id="UP000318681">
    <property type="component" value="Unassembled WGS sequence"/>
</dbReference>